<dbReference type="EMBL" id="BARS01026657">
    <property type="protein sequence ID" value="GAG03082.1"/>
    <property type="molecule type" value="Genomic_DNA"/>
</dbReference>
<proteinExistence type="predicted"/>
<dbReference type="AlphaFoldDB" id="X0UV55"/>
<feature type="non-terminal residue" evidence="1">
    <location>
        <position position="1"/>
    </location>
</feature>
<gene>
    <name evidence="1" type="ORF">S01H1_41993</name>
</gene>
<reference evidence="1" key="1">
    <citation type="journal article" date="2014" name="Front. Microbiol.">
        <title>High frequency of phylogenetically diverse reductive dehalogenase-homologous genes in deep subseafloor sedimentary metagenomes.</title>
        <authorList>
            <person name="Kawai M."/>
            <person name="Futagami T."/>
            <person name="Toyoda A."/>
            <person name="Takaki Y."/>
            <person name="Nishi S."/>
            <person name="Hori S."/>
            <person name="Arai W."/>
            <person name="Tsubouchi T."/>
            <person name="Morono Y."/>
            <person name="Uchiyama I."/>
            <person name="Ito T."/>
            <person name="Fujiyama A."/>
            <person name="Inagaki F."/>
            <person name="Takami H."/>
        </authorList>
    </citation>
    <scope>NUCLEOTIDE SEQUENCE</scope>
    <source>
        <strain evidence="1">Expedition CK06-06</strain>
    </source>
</reference>
<accession>X0UV55</accession>
<sequence>ERVDIPVRYAFEHVKLLKKLADDFTAIEEQRIGLIKKYGEEKDGQIKIEPEKNGKPNPDFVKFVSEFNELMKIENEIVIKKVNVPDNISISGQDLAVLEPFIEIITL</sequence>
<protein>
    <submittedName>
        <fullName evidence="1">Uncharacterized protein</fullName>
    </submittedName>
</protein>
<comment type="caution">
    <text evidence="1">The sequence shown here is derived from an EMBL/GenBank/DDBJ whole genome shotgun (WGS) entry which is preliminary data.</text>
</comment>
<name>X0UV55_9ZZZZ</name>
<organism evidence="1">
    <name type="scientific">marine sediment metagenome</name>
    <dbReference type="NCBI Taxonomy" id="412755"/>
    <lineage>
        <taxon>unclassified sequences</taxon>
        <taxon>metagenomes</taxon>
        <taxon>ecological metagenomes</taxon>
    </lineage>
</organism>
<evidence type="ECO:0000313" key="1">
    <source>
        <dbReference type="EMBL" id="GAG03082.1"/>
    </source>
</evidence>